<evidence type="ECO:0000313" key="3">
    <source>
        <dbReference type="Proteomes" id="UP000672657"/>
    </source>
</evidence>
<accession>A0ABN7Q1G0</accession>
<keyword evidence="1" id="KW-0812">Transmembrane</keyword>
<proteinExistence type="predicted"/>
<keyword evidence="1" id="KW-0472">Membrane</keyword>
<evidence type="ECO:0008006" key="4">
    <source>
        <dbReference type="Google" id="ProtNLM"/>
    </source>
</evidence>
<protein>
    <recommendedName>
        <fullName evidence="4">DUF2798 domain-containing protein</fullName>
    </recommendedName>
</protein>
<organism evidence="2 3">
    <name type="scientific">Cupriavidus numazuensis</name>
    <dbReference type="NCBI Taxonomy" id="221992"/>
    <lineage>
        <taxon>Bacteria</taxon>
        <taxon>Pseudomonadati</taxon>
        <taxon>Pseudomonadota</taxon>
        <taxon>Betaproteobacteria</taxon>
        <taxon>Burkholderiales</taxon>
        <taxon>Burkholderiaceae</taxon>
        <taxon>Cupriavidus</taxon>
    </lineage>
</organism>
<feature type="transmembrane region" description="Helical" evidence="1">
    <location>
        <begin position="12"/>
        <end position="32"/>
    </location>
</feature>
<dbReference type="RefSeq" id="WP_211955302.1">
    <property type="nucleotide sequence ID" value="NZ_CAJPVI010000027.1"/>
</dbReference>
<evidence type="ECO:0000313" key="2">
    <source>
        <dbReference type="EMBL" id="CAG2152979.1"/>
    </source>
</evidence>
<dbReference type="InterPro" id="IPR021529">
    <property type="entry name" value="DUF2798"/>
</dbReference>
<sequence>MIPSKYAPQLFSLVLSGLMSLIIAGISTYRAVGLAPDFAGIWASTWLTAWIVAFPAVLVVTPVARRAVQMLVMKES</sequence>
<evidence type="ECO:0000256" key="1">
    <source>
        <dbReference type="SAM" id="Phobius"/>
    </source>
</evidence>
<dbReference type="Proteomes" id="UP000672657">
    <property type="component" value="Unassembled WGS sequence"/>
</dbReference>
<dbReference type="Pfam" id="PF11391">
    <property type="entry name" value="DUF2798"/>
    <property type="match status" value="1"/>
</dbReference>
<comment type="caution">
    <text evidence="2">The sequence shown here is derived from an EMBL/GenBank/DDBJ whole genome shotgun (WGS) entry which is preliminary data.</text>
</comment>
<name>A0ABN7Q1G0_9BURK</name>
<feature type="transmembrane region" description="Helical" evidence="1">
    <location>
        <begin position="38"/>
        <end position="64"/>
    </location>
</feature>
<dbReference type="EMBL" id="CAJPVI010000027">
    <property type="protein sequence ID" value="CAG2152979.1"/>
    <property type="molecule type" value="Genomic_DNA"/>
</dbReference>
<gene>
    <name evidence="2" type="ORF">LMG26411_04315</name>
</gene>
<keyword evidence="3" id="KW-1185">Reference proteome</keyword>
<keyword evidence="1" id="KW-1133">Transmembrane helix</keyword>
<reference evidence="2 3" key="1">
    <citation type="submission" date="2021-03" db="EMBL/GenBank/DDBJ databases">
        <authorList>
            <person name="Peeters C."/>
        </authorList>
    </citation>
    <scope>NUCLEOTIDE SEQUENCE [LARGE SCALE GENOMIC DNA]</scope>
    <source>
        <strain evidence="2 3">LMG 26411</strain>
    </source>
</reference>